<dbReference type="EMBL" id="DF143928">
    <property type="protein sequence ID" value="GAA54832.1"/>
    <property type="molecule type" value="Genomic_DNA"/>
</dbReference>
<evidence type="ECO:0000256" key="2">
    <source>
        <dbReference type="ARBA" id="ARBA00023254"/>
    </source>
</evidence>
<dbReference type="GO" id="GO:0003697">
    <property type="term" value="F:single-stranded DNA binding"/>
    <property type="evidence" value="ECO:0007669"/>
    <property type="project" value="TreeGrafter"/>
</dbReference>
<proteinExistence type="inferred from homology"/>
<evidence type="ECO:0000313" key="6">
    <source>
        <dbReference type="EMBL" id="GAA54832.1"/>
    </source>
</evidence>
<keyword evidence="7" id="KW-1185">Reference proteome</keyword>
<evidence type="ECO:0000256" key="1">
    <source>
        <dbReference type="ARBA" id="ARBA00023125"/>
    </source>
</evidence>
<name>G7YPF1_CLOSI</name>
<feature type="domain" description="MEIOB-like N-terminal" evidence="5">
    <location>
        <begin position="91"/>
        <end position="218"/>
    </location>
</feature>
<reference key="2">
    <citation type="submission" date="2011-10" db="EMBL/GenBank/DDBJ databases">
        <title>The genome and transcriptome sequence of Clonorchis sinensis provide insights into the carcinogenic liver fluke.</title>
        <authorList>
            <person name="Wang X."/>
            <person name="Huang Y."/>
            <person name="Chen W."/>
            <person name="Liu H."/>
            <person name="Guo L."/>
            <person name="Chen Y."/>
            <person name="Luo F."/>
            <person name="Zhou W."/>
            <person name="Sun J."/>
            <person name="Mao Q."/>
            <person name="Liang P."/>
            <person name="Zhou C."/>
            <person name="Tian Y."/>
            <person name="Men J."/>
            <person name="Lv X."/>
            <person name="Huang L."/>
            <person name="Zhou J."/>
            <person name="Hu Y."/>
            <person name="Li R."/>
            <person name="Zhang F."/>
            <person name="Lei H."/>
            <person name="Li X."/>
            <person name="Hu X."/>
            <person name="Liang C."/>
            <person name="Xu J."/>
            <person name="Wu Z."/>
            <person name="Yu X."/>
        </authorList>
    </citation>
    <scope>NUCLEOTIDE SEQUENCE</scope>
    <source>
        <strain>Henan</strain>
    </source>
</reference>
<dbReference type="Pfam" id="PF24903">
    <property type="entry name" value="OB_MEIOB_N"/>
    <property type="match status" value="1"/>
</dbReference>
<organism evidence="6 7">
    <name type="scientific">Clonorchis sinensis</name>
    <name type="common">Chinese liver fluke</name>
    <dbReference type="NCBI Taxonomy" id="79923"/>
    <lineage>
        <taxon>Eukaryota</taxon>
        <taxon>Metazoa</taxon>
        <taxon>Spiralia</taxon>
        <taxon>Lophotrochozoa</taxon>
        <taxon>Platyhelminthes</taxon>
        <taxon>Trematoda</taxon>
        <taxon>Digenea</taxon>
        <taxon>Opisthorchiida</taxon>
        <taxon>Opisthorchiata</taxon>
        <taxon>Opisthorchiidae</taxon>
        <taxon>Clonorchis</taxon>
    </lineage>
</organism>
<keyword evidence="1" id="KW-0238">DNA-binding</keyword>
<dbReference type="PANTHER" id="PTHR21166:SF2">
    <property type="entry name" value="CELL DIVISION CONTROL PROTEIN 24 OB DOMAIN-CONTAINING PROTEIN-RELATED"/>
    <property type="match status" value="1"/>
</dbReference>
<dbReference type="InterPro" id="IPR052469">
    <property type="entry name" value="MEIOB"/>
</dbReference>
<protein>
    <recommendedName>
        <fullName evidence="5">MEIOB-like N-terminal domain-containing protein</fullName>
    </recommendedName>
</protein>
<evidence type="ECO:0000259" key="5">
    <source>
        <dbReference type="Pfam" id="PF24903"/>
    </source>
</evidence>
<sequence length="1558" mass="177733">MKEVQKAGNARRLFQLIHATGPWKIHFSETIKDQKGMIILNKEESIDRIYRYCNTIPRKGTPVVGQTIRSNTHNNTYPPIGALFEDNSLRTKFNVIGIIISKLPLRKFVKNEDGKKHSQAVLTFTIRDSLYDWINGSFWGTFANVQYFTRFMSSQGDCVMVVGARAKSKVEGSYEDQFMIKTPTEYHLTLNDSCGNITHFDFPDKAYTARLKSALTVPLNQHLKLHQVIQYAHSHAVTRNVFSSEHIWNQDLLPKNLFTFLAAVAEIGQPKAIILNRRRPTFSDSYEQQQSENVAEMAQRCELIIFDETCARLPLILWNEDWIHTALSAFIPNVTILSIVDCPVRYDDYRRGVVAAPNSRTLIIVSPECPEANRLSQYAKHVGSRSVSAMDVSDFHSAPLQPRFTQPMPSLNKRPPAEIYSVPLTSIHNIVTVRELKAGRITAGYGIVFALITKIDLDRTDMSNLVTLQCANCQRRMLPCDPPADIGMSAPGKPVQVEGMDLYAMCTTPDCPLTNQRFSWSDSQHTTLDFGTMINLSDHTGTYFRTLLGGEAMRKLVGCTPPQFIRLTCRERAHLKWNICLRRYKEFFLTLEKTRTCPRKLARSMPIHYLRRSTIAQQHRSELAQQLFTVNQYCTGSEHVDEAWQNVKGAMLVAFSAVCPTSPIRPQDHWMSARSLSMIDARKSIPTGNDCLLTRHESGPIWPRVHTIHPCPYLRVFMTYCEPQYSRMELLDHHQSEKRAQETAIDYRKMCVRNTIAKWESTQLMFAIIPITPSESYRRRIFMMIANLRRVRLEEIQPTRSISSGATKLRFFSHTPSRFKTYECSAFRVTGVKACAKSRRIITPTRRGRKYPFRMLSCFQGIPLCEEMTQNHGDGQNRNEYARRRMPPYWCSSQPARQSAVFSSSVRSERNSSFPIRTKLRVVPSESVAETEWTELSLPIVQTTPRAYYVGDDGTLNPNAKVGVASPVDVRSLYRKQTANQLQMRSRDTDLLKPKLRNPYWKSTLFRIMCFVFHRASKSPPMGIGLEISTMWDYKFNCWCGLYIISRTQHQAALLLWRFPHLGHSRSDELIIYMGMCGYVDLMYIHADSSGDHYCRTARIGPKYPFMRVAVSGLELLIYISSLNQQMNLMTRNDGIKLSVGRTRSPRWIGEWPCLSCLRILPLRRRQRAVEAIFVLHNSALEHISCSEIAVGRYEDKIHKFWHALSSFVRALRSYHYSSGCSPEPCGDRTKARRDDSASDKRTHHKSVCSARIITHNFHGVYKLSHFKHPMEVIGEPSFERQLGNCLGCVHRLIRLSGLLGQVTPRTSGTCWMIPISRRKLFCYRPALHEHQRPVQFDKGACLVPKLDNLRRVTYTVAYYIIGIFALNGKIGDKHVNSVRGEAYFKLSSLCNCISSQNISVGVPPTLSRGIIIVCIFVSIDDATVGILSAMLGSQSVVLSTKWYTLDRILDVGDPAAQILGVGPVDTGPRHFTLFLEAHSVGDTVLETTTYCLLVCSPSLVVGLQTFHHQSRWHRQCGVESLTMSARLMIDKKLTHNSTCIYVQDCRMTHQRLDRLDE</sequence>
<dbReference type="GO" id="GO:0008310">
    <property type="term" value="F:single-stranded DNA 3'-5' DNA exonuclease activity"/>
    <property type="evidence" value="ECO:0007669"/>
    <property type="project" value="TreeGrafter"/>
</dbReference>
<dbReference type="Gene3D" id="2.40.50.140">
    <property type="entry name" value="Nucleic acid-binding proteins"/>
    <property type="match status" value="2"/>
</dbReference>
<feature type="region of interest" description="Disordered" evidence="4">
    <location>
        <begin position="1219"/>
        <end position="1243"/>
    </location>
</feature>
<evidence type="ECO:0000256" key="3">
    <source>
        <dbReference type="ARBA" id="ARBA00038329"/>
    </source>
</evidence>
<dbReference type="InterPro" id="IPR012340">
    <property type="entry name" value="NA-bd_OB-fold"/>
</dbReference>
<dbReference type="Proteomes" id="UP000008909">
    <property type="component" value="Unassembled WGS sequence"/>
</dbReference>
<evidence type="ECO:0000313" key="7">
    <source>
        <dbReference type="Proteomes" id="UP000008909"/>
    </source>
</evidence>
<keyword evidence="2" id="KW-0469">Meiosis</keyword>
<dbReference type="InterPro" id="IPR056880">
    <property type="entry name" value="OB_MEIOB_N"/>
</dbReference>
<feature type="compositionally biased region" description="Basic and acidic residues" evidence="4">
    <location>
        <begin position="1226"/>
        <end position="1241"/>
    </location>
</feature>
<evidence type="ECO:0000256" key="4">
    <source>
        <dbReference type="SAM" id="MobiDB-lite"/>
    </source>
</evidence>
<reference evidence="6" key="1">
    <citation type="journal article" date="2011" name="Genome Biol.">
        <title>The draft genome of the carcinogenic human liver fluke Clonorchis sinensis.</title>
        <authorList>
            <person name="Wang X."/>
            <person name="Chen W."/>
            <person name="Huang Y."/>
            <person name="Sun J."/>
            <person name="Men J."/>
            <person name="Liu H."/>
            <person name="Luo F."/>
            <person name="Guo L."/>
            <person name="Lv X."/>
            <person name="Deng C."/>
            <person name="Zhou C."/>
            <person name="Fan Y."/>
            <person name="Li X."/>
            <person name="Huang L."/>
            <person name="Hu Y."/>
            <person name="Liang C."/>
            <person name="Hu X."/>
            <person name="Xu J."/>
            <person name="Yu X."/>
        </authorList>
    </citation>
    <scope>NUCLEOTIDE SEQUENCE [LARGE SCALE GENOMIC DNA]</scope>
    <source>
        <strain evidence="6">Henan</strain>
    </source>
</reference>
<dbReference type="GO" id="GO:0000712">
    <property type="term" value="P:resolution of meiotic recombination intermediates"/>
    <property type="evidence" value="ECO:0007669"/>
    <property type="project" value="TreeGrafter"/>
</dbReference>
<gene>
    <name evidence="6" type="ORF">CLF_105779</name>
</gene>
<accession>G7YPF1</accession>
<dbReference type="PANTHER" id="PTHR21166">
    <property type="entry name" value="CELL DIVISION CONTROL PROTEIN 24 OB DOMAIN-CONTAINING PROTEIN-RELATED"/>
    <property type="match status" value="1"/>
</dbReference>
<comment type="similarity">
    <text evidence="3">Belongs to the MEIOB family.</text>
</comment>
<dbReference type="SUPFAM" id="SSF50249">
    <property type="entry name" value="Nucleic acid-binding proteins"/>
    <property type="match status" value="1"/>
</dbReference>